<proteinExistence type="inferred from homology"/>
<comment type="similarity">
    <text evidence="2 8">Belongs to the cytochrome P450 family.</text>
</comment>
<reference evidence="10" key="1">
    <citation type="journal article" date="2019" name="Beilstein J. Org. Chem.">
        <title>Nanangenines: drimane sesquiterpenoids as the dominant metabolite cohort of a novel Australian fungus, Aspergillus nanangensis.</title>
        <authorList>
            <person name="Lacey H.J."/>
            <person name="Gilchrist C.L.M."/>
            <person name="Crombie A."/>
            <person name="Kalaitzis J.A."/>
            <person name="Vuong D."/>
            <person name="Rutledge P.J."/>
            <person name="Turner P."/>
            <person name="Pitt J.I."/>
            <person name="Lacey E."/>
            <person name="Chooi Y.H."/>
            <person name="Piggott A.M."/>
        </authorList>
    </citation>
    <scope>NUCLEOTIDE SEQUENCE</scope>
    <source>
        <strain evidence="10">MST-FP2251</strain>
    </source>
</reference>
<keyword evidence="5 7" id="KW-0408">Iron</keyword>
<keyword evidence="11" id="KW-1185">Reference proteome</keyword>
<dbReference type="InterPro" id="IPR017972">
    <property type="entry name" value="Cyt_P450_CS"/>
</dbReference>
<comment type="cofactor">
    <cofactor evidence="1 7">
        <name>heme</name>
        <dbReference type="ChEBI" id="CHEBI:30413"/>
    </cofactor>
</comment>
<protein>
    <recommendedName>
        <fullName evidence="12">Cytochrome P450</fullName>
    </recommendedName>
</protein>
<dbReference type="GO" id="GO:0004497">
    <property type="term" value="F:monooxygenase activity"/>
    <property type="evidence" value="ECO:0007669"/>
    <property type="project" value="UniProtKB-KW"/>
</dbReference>
<dbReference type="Proteomes" id="UP001194746">
    <property type="component" value="Unassembled WGS sequence"/>
</dbReference>
<accession>A0AAD4CQM7</accession>
<evidence type="ECO:0008006" key="12">
    <source>
        <dbReference type="Google" id="ProtNLM"/>
    </source>
</evidence>
<evidence type="ECO:0000256" key="8">
    <source>
        <dbReference type="RuleBase" id="RU000461"/>
    </source>
</evidence>
<dbReference type="AlphaFoldDB" id="A0AAD4CQM7"/>
<keyword evidence="9" id="KW-0472">Membrane</keyword>
<keyword evidence="3 7" id="KW-0479">Metal-binding</keyword>
<dbReference type="GO" id="GO:0016705">
    <property type="term" value="F:oxidoreductase activity, acting on paired donors, with incorporation or reduction of molecular oxygen"/>
    <property type="evidence" value="ECO:0007669"/>
    <property type="project" value="InterPro"/>
</dbReference>
<dbReference type="Pfam" id="PF00067">
    <property type="entry name" value="p450"/>
    <property type="match status" value="1"/>
</dbReference>
<evidence type="ECO:0000256" key="1">
    <source>
        <dbReference type="ARBA" id="ARBA00001971"/>
    </source>
</evidence>
<evidence type="ECO:0000256" key="4">
    <source>
        <dbReference type="ARBA" id="ARBA00023002"/>
    </source>
</evidence>
<dbReference type="GO" id="GO:0020037">
    <property type="term" value="F:heme binding"/>
    <property type="evidence" value="ECO:0007669"/>
    <property type="project" value="InterPro"/>
</dbReference>
<evidence type="ECO:0000256" key="3">
    <source>
        <dbReference type="ARBA" id="ARBA00022723"/>
    </source>
</evidence>
<name>A0AAD4CQM7_ASPNN</name>
<evidence type="ECO:0000256" key="9">
    <source>
        <dbReference type="SAM" id="Phobius"/>
    </source>
</evidence>
<dbReference type="SUPFAM" id="SSF48264">
    <property type="entry name" value="Cytochrome P450"/>
    <property type="match status" value="1"/>
</dbReference>
<dbReference type="PANTHER" id="PTHR24305:SF156">
    <property type="entry name" value="P450, PUTATIVE (EUROFUNG)-RELATED"/>
    <property type="match status" value="1"/>
</dbReference>
<gene>
    <name evidence="10" type="ORF">FE257_005480</name>
</gene>
<dbReference type="PRINTS" id="PR00463">
    <property type="entry name" value="EP450I"/>
</dbReference>
<keyword evidence="7 8" id="KW-0349">Heme</keyword>
<dbReference type="EMBL" id="VCAU01000023">
    <property type="protein sequence ID" value="KAF9890904.1"/>
    <property type="molecule type" value="Genomic_DNA"/>
</dbReference>
<dbReference type="InterPro" id="IPR002401">
    <property type="entry name" value="Cyt_P450_E_grp-I"/>
</dbReference>
<dbReference type="Gene3D" id="1.10.630.10">
    <property type="entry name" value="Cytochrome P450"/>
    <property type="match status" value="1"/>
</dbReference>
<evidence type="ECO:0000313" key="10">
    <source>
        <dbReference type="EMBL" id="KAF9890904.1"/>
    </source>
</evidence>
<dbReference type="PROSITE" id="PS00086">
    <property type="entry name" value="CYTOCHROME_P450"/>
    <property type="match status" value="1"/>
</dbReference>
<dbReference type="GO" id="GO:0005506">
    <property type="term" value="F:iron ion binding"/>
    <property type="evidence" value="ECO:0007669"/>
    <property type="project" value="InterPro"/>
</dbReference>
<reference evidence="10" key="2">
    <citation type="submission" date="2020-02" db="EMBL/GenBank/DDBJ databases">
        <authorList>
            <person name="Gilchrist C.L.M."/>
            <person name="Chooi Y.-H."/>
        </authorList>
    </citation>
    <scope>NUCLEOTIDE SEQUENCE</scope>
    <source>
        <strain evidence="10">MST-FP2251</strain>
    </source>
</reference>
<keyword evidence="4 8" id="KW-0560">Oxidoreductase</keyword>
<dbReference type="PANTHER" id="PTHR24305">
    <property type="entry name" value="CYTOCHROME P450"/>
    <property type="match status" value="1"/>
</dbReference>
<feature type="binding site" description="axial binding residue" evidence="7">
    <location>
        <position position="431"/>
    </location>
    <ligand>
        <name>heme</name>
        <dbReference type="ChEBI" id="CHEBI:30413"/>
    </ligand>
    <ligandPart>
        <name>Fe</name>
        <dbReference type="ChEBI" id="CHEBI:18248"/>
    </ligandPart>
</feature>
<keyword evidence="6 8" id="KW-0503">Monooxygenase</keyword>
<dbReference type="InterPro" id="IPR036396">
    <property type="entry name" value="Cyt_P450_sf"/>
</dbReference>
<evidence type="ECO:0000313" key="11">
    <source>
        <dbReference type="Proteomes" id="UP001194746"/>
    </source>
</evidence>
<evidence type="ECO:0000256" key="7">
    <source>
        <dbReference type="PIRSR" id="PIRSR602401-1"/>
    </source>
</evidence>
<organism evidence="10 11">
    <name type="scientific">Aspergillus nanangensis</name>
    <dbReference type="NCBI Taxonomy" id="2582783"/>
    <lineage>
        <taxon>Eukaryota</taxon>
        <taxon>Fungi</taxon>
        <taxon>Dikarya</taxon>
        <taxon>Ascomycota</taxon>
        <taxon>Pezizomycotina</taxon>
        <taxon>Eurotiomycetes</taxon>
        <taxon>Eurotiomycetidae</taxon>
        <taxon>Eurotiales</taxon>
        <taxon>Aspergillaceae</taxon>
        <taxon>Aspergillus</taxon>
        <taxon>Aspergillus subgen. Circumdati</taxon>
    </lineage>
</organism>
<sequence length="487" mass="53812">MLQGVISPHGRSLILLGLVSPLAYLITSAVFKFIYRVYLHPLSKVPGPKIAAGTSLWLAYHTFIGDECTTVSKLHKRYGPVLRVAPNEVDIADGDAIEPIYVARGGFAKTPAYSKFDIDGHSTIFSTLTLPDRASRAKAVAPLFSTNSIRQSEPTLAEVFDDFVARLQLEARTGKPVNVLNFARSMAIDAVSTYLFQERYGAIAETSTTMSASPFVDAYVGVGAVFNLVLGRIGDSLVEVMDNWNMTKKTRSAFEIIDGYTSGLVKRAVPKSGSYQSRLLARNISQEQSRIELKDACFAGTDSTGMNMATILWNLARNPEIYTRLRQELEASTARNEDLTTCVYLRGVVREALRLSWANPIRLPRLVPAGGWTYKDHHFPAGTSVGVAAFEVHQDENVFPDAHRFLPDRWMQPTDAMLNNFFAFGKGTRACIAQNLGNAELTWATIKVAQANILQGAKVVDDEIRILEWFNSRVKGEEIMIQFDAAC</sequence>
<dbReference type="InterPro" id="IPR050121">
    <property type="entry name" value="Cytochrome_P450_monoxygenase"/>
</dbReference>
<keyword evidence="9" id="KW-1133">Transmembrane helix</keyword>
<comment type="caution">
    <text evidence="10">The sequence shown here is derived from an EMBL/GenBank/DDBJ whole genome shotgun (WGS) entry which is preliminary data.</text>
</comment>
<feature type="transmembrane region" description="Helical" evidence="9">
    <location>
        <begin position="12"/>
        <end position="35"/>
    </location>
</feature>
<evidence type="ECO:0000256" key="2">
    <source>
        <dbReference type="ARBA" id="ARBA00010617"/>
    </source>
</evidence>
<dbReference type="CDD" id="cd11062">
    <property type="entry name" value="CYP58-like"/>
    <property type="match status" value="1"/>
</dbReference>
<dbReference type="InterPro" id="IPR001128">
    <property type="entry name" value="Cyt_P450"/>
</dbReference>
<evidence type="ECO:0000256" key="6">
    <source>
        <dbReference type="ARBA" id="ARBA00023033"/>
    </source>
</evidence>
<evidence type="ECO:0000256" key="5">
    <source>
        <dbReference type="ARBA" id="ARBA00023004"/>
    </source>
</evidence>
<keyword evidence="9" id="KW-0812">Transmembrane</keyword>